<comment type="caution">
    <text evidence="1">The sequence shown here is derived from an EMBL/GenBank/DDBJ whole genome shotgun (WGS) entry which is preliminary data.</text>
</comment>
<sequence>MPTTYNDAKLIKNENIPYFLAKLRLYLQNQDVDLADNVEDPLTGKEVAIKYLKGYMKKRALE</sequence>
<evidence type="ECO:0000313" key="1">
    <source>
        <dbReference type="EMBL" id="CAG8671416.1"/>
    </source>
</evidence>
<dbReference type="EMBL" id="CAJVQA010008418">
    <property type="protein sequence ID" value="CAG8671416.1"/>
    <property type="molecule type" value="Genomic_DNA"/>
</dbReference>
<protein>
    <submittedName>
        <fullName evidence="1">3401_t:CDS:1</fullName>
    </submittedName>
</protein>
<keyword evidence="2" id="KW-1185">Reference proteome</keyword>
<organism evidence="1 2">
    <name type="scientific">Cetraspora pellucida</name>
    <dbReference type="NCBI Taxonomy" id="1433469"/>
    <lineage>
        <taxon>Eukaryota</taxon>
        <taxon>Fungi</taxon>
        <taxon>Fungi incertae sedis</taxon>
        <taxon>Mucoromycota</taxon>
        <taxon>Glomeromycotina</taxon>
        <taxon>Glomeromycetes</taxon>
        <taxon>Diversisporales</taxon>
        <taxon>Gigasporaceae</taxon>
        <taxon>Cetraspora</taxon>
    </lineage>
</organism>
<reference evidence="1" key="1">
    <citation type="submission" date="2021-06" db="EMBL/GenBank/DDBJ databases">
        <authorList>
            <person name="Kallberg Y."/>
            <person name="Tangrot J."/>
            <person name="Rosling A."/>
        </authorList>
    </citation>
    <scope>NUCLEOTIDE SEQUENCE</scope>
    <source>
        <strain evidence="1">FL966</strain>
    </source>
</reference>
<dbReference type="Proteomes" id="UP000789759">
    <property type="component" value="Unassembled WGS sequence"/>
</dbReference>
<gene>
    <name evidence="1" type="ORF">CPELLU_LOCUS10294</name>
</gene>
<name>A0A9N9HFG0_9GLOM</name>
<accession>A0A9N9HFG0</accession>
<evidence type="ECO:0000313" key="2">
    <source>
        <dbReference type="Proteomes" id="UP000789759"/>
    </source>
</evidence>
<dbReference type="AlphaFoldDB" id="A0A9N9HFG0"/>
<proteinExistence type="predicted"/>